<dbReference type="Pfam" id="PF01844">
    <property type="entry name" value="HNH"/>
    <property type="match status" value="1"/>
</dbReference>
<evidence type="ECO:0000313" key="4">
    <source>
        <dbReference type="Proteomes" id="UP000715965"/>
    </source>
</evidence>
<dbReference type="Gene3D" id="1.10.30.50">
    <property type="match status" value="1"/>
</dbReference>
<dbReference type="GO" id="GO:0004519">
    <property type="term" value="F:endonuclease activity"/>
    <property type="evidence" value="ECO:0007669"/>
    <property type="project" value="UniProtKB-KW"/>
</dbReference>
<keyword evidence="1" id="KW-0175">Coiled coil</keyword>
<keyword evidence="4" id="KW-1185">Reference proteome</keyword>
<dbReference type="InterPro" id="IPR002711">
    <property type="entry name" value="HNH"/>
</dbReference>
<dbReference type="Proteomes" id="UP000715965">
    <property type="component" value="Unassembled WGS sequence"/>
</dbReference>
<keyword evidence="3" id="KW-0540">Nuclease</keyword>
<evidence type="ECO:0000259" key="2">
    <source>
        <dbReference type="Pfam" id="PF01844"/>
    </source>
</evidence>
<dbReference type="EMBL" id="JADDOJ010000093">
    <property type="protein sequence ID" value="MBE7942352.1"/>
    <property type="molecule type" value="Genomic_DNA"/>
</dbReference>
<reference evidence="3 4" key="1">
    <citation type="submission" date="2020-10" db="EMBL/GenBank/DDBJ databases">
        <title>Draft genome of Ramlibacter aquaticus LMG 30558.</title>
        <authorList>
            <person name="Props R."/>
        </authorList>
    </citation>
    <scope>NUCLEOTIDE SEQUENCE [LARGE SCALE GENOMIC DNA]</scope>
    <source>
        <strain evidence="3 4">LMG 30558</strain>
    </source>
</reference>
<comment type="caution">
    <text evidence="3">The sequence shown here is derived from an EMBL/GenBank/DDBJ whole genome shotgun (WGS) entry which is preliminary data.</text>
</comment>
<proteinExistence type="predicted"/>
<keyword evidence="3" id="KW-0378">Hydrolase</keyword>
<evidence type="ECO:0000313" key="3">
    <source>
        <dbReference type="EMBL" id="MBE7942352.1"/>
    </source>
</evidence>
<feature type="coiled-coil region" evidence="1">
    <location>
        <begin position="162"/>
        <end position="189"/>
    </location>
</feature>
<evidence type="ECO:0000256" key="1">
    <source>
        <dbReference type="SAM" id="Coils"/>
    </source>
</evidence>
<organism evidence="3 4">
    <name type="scientific">Ramlibacter aquaticus</name>
    <dbReference type="NCBI Taxonomy" id="2780094"/>
    <lineage>
        <taxon>Bacteria</taxon>
        <taxon>Pseudomonadati</taxon>
        <taxon>Pseudomonadota</taxon>
        <taxon>Betaproteobacteria</taxon>
        <taxon>Burkholderiales</taxon>
        <taxon>Comamonadaceae</taxon>
        <taxon>Ramlibacter</taxon>
    </lineage>
</organism>
<sequence length="191" mass="21490">MSHPDFNPPGKPPKLTGRRSTLTGLFFTTLTPYIEPSEAEVDEALAVLGMRRGACVCAYCGDKKSEWDHFRAVVKDRKPTGYITEIANLVPACGKCNQSRGNKDWKGWMLGSAAQSPSTRGVQGISERIARLEEFEQWSKPVRIDYAALAEEDHWTLHTKNLERVLNLLEEAEAHAKKLRLLAEAEARRQR</sequence>
<dbReference type="InterPro" id="IPR003615">
    <property type="entry name" value="HNH_nuc"/>
</dbReference>
<accession>A0ABR9SJY1</accession>
<feature type="domain" description="HNH" evidence="2">
    <location>
        <begin position="57"/>
        <end position="103"/>
    </location>
</feature>
<keyword evidence="3" id="KW-0255">Endonuclease</keyword>
<gene>
    <name evidence="3" type="ORF">IM725_17415</name>
</gene>
<dbReference type="CDD" id="cd00085">
    <property type="entry name" value="HNHc"/>
    <property type="match status" value="1"/>
</dbReference>
<name>A0ABR9SJY1_9BURK</name>
<protein>
    <submittedName>
        <fullName evidence="3">HNH endonuclease</fullName>
    </submittedName>
</protein>
<dbReference type="RefSeq" id="WP_193781907.1">
    <property type="nucleotide sequence ID" value="NZ_JADDOJ010000093.1"/>
</dbReference>